<dbReference type="Pfam" id="PF13181">
    <property type="entry name" value="TPR_8"/>
    <property type="match status" value="1"/>
</dbReference>
<gene>
    <name evidence="1" type="ORF">UFOPK1440_01082</name>
</gene>
<reference evidence="1" key="1">
    <citation type="submission" date="2020-05" db="EMBL/GenBank/DDBJ databases">
        <authorList>
            <person name="Chiriac C."/>
            <person name="Salcher M."/>
            <person name="Ghai R."/>
            <person name="Kavagutti S V."/>
        </authorList>
    </citation>
    <scope>NUCLEOTIDE SEQUENCE</scope>
</reference>
<dbReference type="Pfam" id="PF13174">
    <property type="entry name" value="TPR_6"/>
    <property type="match status" value="3"/>
</dbReference>
<accession>A0A6J6CF13</accession>
<protein>
    <submittedName>
        <fullName evidence="1">Unannotated protein</fullName>
    </submittedName>
</protein>
<dbReference type="AlphaFoldDB" id="A0A6J6CF13"/>
<dbReference type="PANTHER" id="PTHR12558:SF13">
    <property type="entry name" value="CELL DIVISION CYCLE PROTEIN 27 HOMOLOG"/>
    <property type="match status" value="1"/>
</dbReference>
<proteinExistence type="predicted"/>
<dbReference type="SUPFAM" id="SSF48452">
    <property type="entry name" value="TPR-like"/>
    <property type="match status" value="5"/>
</dbReference>
<dbReference type="EMBL" id="CAEZSP010000078">
    <property type="protein sequence ID" value="CAB4550160.1"/>
    <property type="molecule type" value="Genomic_DNA"/>
</dbReference>
<dbReference type="Gene3D" id="1.25.40.10">
    <property type="entry name" value="Tetratricopeptide repeat domain"/>
    <property type="match status" value="8"/>
</dbReference>
<dbReference type="InterPro" id="IPR019734">
    <property type="entry name" value="TPR_rpt"/>
</dbReference>
<dbReference type="PANTHER" id="PTHR12558">
    <property type="entry name" value="CELL DIVISION CYCLE 16,23,27"/>
    <property type="match status" value="1"/>
</dbReference>
<evidence type="ECO:0000313" key="1">
    <source>
        <dbReference type="EMBL" id="CAB4550160.1"/>
    </source>
</evidence>
<organism evidence="1">
    <name type="scientific">freshwater metagenome</name>
    <dbReference type="NCBI Taxonomy" id="449393"/>
    <lineage>
        <taxon>unclassified sequences</taxon>
        <taxon>metagenomes</taxon>
        <taxon>ecological metagenomes</taxon>
    </lineage>
</organism>
<dbReference type="PROSITE" id="PS50005">
    <property type="entry name" value="TPR"/>
    <property type="match status" value="2"/>
</dbReference>
<dbReference type="InterPro" id="IPR011990">
    <property type="entry name" value="TPR-like_helical_dom_sf"/>
</dbReference>
<sequence length="1008" mass="116113">MAPMLKHIKKASPILLLLNFTLLFTAPVSSQLMHFEAPLSQLYQNGLKSLQQGDSLAAYQTIQSAHFFEPNAFDIAFHYHLLSVALDKSYAVQEAENWLTTNSNKIYHSRLNFELAKYFFRKQQVDASIQAYQKISIDDLENKELALMQFQLGYLYFKKGDWDQSTSYLMSIRQVQTSPFYTDANYYAGFVALQQKDFKLALSCFKIAEQNKAYSTLTPFYISQLYYFLGDVDAAIKNTEQALLKSGQYYTNQLAQLMGHLLFEQKQYEKALPYLANYVKSQKQVESQDLYQLSFCYFQAQQWNDAIQGFKQLANVEDSLGQNSMYLLATSYLKTNNKLGAKNAFFLCATKSQNLAQKEIALFNYAKLSIELKEYSVALQSVEKFIQTYPNSVYNNEAKRLYVTALAYSNDFNKAYEAYQKMDTLDEALLKLYPNILFGKAALLINDGQNEKAYELFTQVKNLPYNKNVLAQTYFWIGELSYKMGRIDEAIEHLEKYILDPIEIGEITKKHANYTLGYCHLKNNNYTKALQLFTIAADFNPYTESSAYQKDALVRLSDCQFMTKQYKQALKSYQKIIDLGWNLEDYATLQKAIIYGALGLNKEKLKILNSYDTEFSQSKYLSDARMELADTYTSKEQFQEAITPLSKVILDNKATEFYPMAYYKLGIVYFNLNKNQEALQNFKSLYSAYPNSAESENALEYIRNIFVEEQQPEAYVQFMNDFGKPLSFNEQDSLMYRAAIIQYEDKKYSNATNGFRKYLEGYPEGKYQMNAMNYLAEMAYSLDQYDTAAVYFGKIANKAPNQFSERAAITAARLYYFNLKDYVGAEQYFKIVLQYATQQEQKNEAIKGLLRCQYKAENWIEASKTAVLILADKNSATDDVLMANMALYHQTIVQKDTISALQILNTVLKSNSSMYTAEAHYLTAYIYFNQQKYNIAEKTAFDVIKKQASYEFWVTKTYILLGDIYLAQNDSFNAIATYKSIAENATIPALQQIASDKLKAITETIKAQ</sequence>
<dbReference type="SMART" id="SM00028">
    <property type="entry name" value="TPR"/>
    <property type="match status" value="13"/>
</dbReference>
<name>A0A6J6CF13_9ZZZZ</name>